<dbReference type="STRING" id="1391653.AKJ08_1662"/>
<reference evidence="2 3" key="1">
    <citation type="submission" date="2015-08" db="EMBL/GenBank/DDBJ databases">
        <authorList>
            <person name="Babu N.S."/>
            <person name="Beckwith C.J."/>
            <person name="Beseler K.G."/>
            <person name="Brison A."/>
            <person name="Carone J.V."/>
            <person name="Caskin T.P."/>
            <person name="Diamond M."/>
            <person name="Durham M.E."/>
            <person name="Foxe J.M."/>
            <person name="Go M."/>
            <person name="Henderson B.A."/>
            <person name="Jones I.B."/>
            <person name="McGettigan J.A."/>
            <person name="Micheletti S.J."/>
            <person name="Nasrallah M.E."/>
            <person name="Ortiz D."/>
            <person name="Piller C.R."/>
            <person name="Privatt S.R."/>
            <person name="Schneider S.L."/>
            <person name="Sharp S."/>
            <person name="Smith T.C."/>
            <person name="Stanton J.D."/>
            <person name="Ullery H.E."/>
            <person name="Wilson R.J."/>
            <person name="Serrano M.G."/>
            <person name="Buck G."/>
            <person name="Lee V."/>
            <person name="Wang Y."/>
            <person name="Carvalho R."/>
            <person name="Voegtly L."/>
            <person name="Shi R."/>
            <person name="Duckworth R."/>
            <person name="Johnson A."/>
            <person name="Loviza R."/>
            <person name="Walstead R."/>
            <person name="Shah Z."/>
            <person name="Kiflezghi M."/>
            <person name="Wade K."/>
            <person name="Ball S.L."/>
            <person name="Bradley K.W."/>
            <person name="Asai D.J."/>
            <person name="Bowman C.A."/>
            <person name="Russell D.A."/>
            <person name="Pope W.H."/>
            <person name="Jacobs-Sera D."/>
            <person name="Hendrix R.W."/>
            <person name="Hatfull G.F."/>
        </authorList>
    </citation>
    <scope>NUCLEOTIDE SEQUENCE [LARGE SCALE GENOMIC DNA]</scope>
    <source>
        <strain evidence="2 3">DSM 27710</strain>
    </source>
</reference>
<feature type="region of interest" description="Disordered" evidence="1">
    <location>
        <begin position="1"/>
        <end position="25"/>
    </location>
</feature>
<dbReference type="AlphaFoldDB" id="A0A0K1PCN3"/>
<dbReference type="KEGG" id="vin:AKJ08_1662"/>
<proteinExistence type="predicted"/>
<dbReference type="Proteomes" id="UP000055590">
    <property type="component" value="Chromosome"/>
</dbReference>
<dbReference type="EMBL" id="CP012332">
    <property type="protein sequence ID" value="AKU91275.1"/>
    <property type="molecule type" value="Genomic_DNA"/>
</dbReference>
<keyword evidence="3" id="KW-1185">Reference proteome</keyword>
<evidence type="ECO:0000313" key="2">
    <source>
        <dbReference type="EMBL" id="AKU91275.1"/>
    </source>
</evidence>
<organism evidence="2 3">
    <name type="scientific">Vulgatibacter incomptus</name>
    <dbReference type="NCBI Taxonomy" id="1391653"/>
    <lineage>
        <taxon>Bacteria</taxon>
        <taxon>Pseudomonadati</taxon>
        <taxon>Myxococcota</taxon>
        <taxon>Myxococcia</taxon>
        <taxon>Myxococcales</taxon>
        <taxon>Cystobacterineae</taxon>
        <taxon>Vulgatibacteraceae</taxon>
        <taxon>Vulgatibacter</taxon>
    </lineage>
</organism>
<protein>
    <recommendedName>
        <fullName evidence="4">L-seryl-tRNA(Sec) selenium transferase</fullName>
    </recommendedName>
</protein>
<evidence type="ECO:0000313" key="3">
    <source>
        <dbReference type="Proteomes" id="UP000055590"/>
    </source>
</evidence>
<name>A0A0K1PCN3_9BACT</name>
<evidence type="ECO:0000256" key="1">
    <source>
        <dbReference type="SAM" id="MobiDB-lite"/>
    </source>
</evidence>
<accession>A0A0K1PCN3</accession>
<sequence>MIDATGRSRQGPDRASPDQSAGAPEARAIRLQRLLTERGLTAAIAPGSTAVAILGDAPALQHRLLEGTPPVIARMEGGRLLLDVRTIREEELEALAEAVRIARRKDLALMV</sequence>
<evidence type="ECO:0008006" key="4">
    <source>
        <dbReference type="Google" id="ProtNLM"/>
    </source>
</evidence>
<dbReference type="Gene3D" id="3.90.1150.180">
    <property type="match status" value="1"/>
</dbReference>
<gene>
    <name evidence="2" type="ORF">AKJ08_1662</name>
</gene>